<dbReference type="RefSeq" id="WP_009147114.1">
    <property type="nucleotide sequence ID" value="NZ_CP121471.1"/>
</dbReference>
<dbReference type="InterPro" id="IPR041698">
    <property type="entry name" value="Methyltransf_25"/>
</dbReference>
<dbReference type="SUPFAM" id="SSF53335">
    <property type="entry name" value="S-adenosyl-L-methionine-dependent methyltransferases"/>
    <property type="match status" value="1"/>
</dbReference>
<evidence type="ECO:0000313" key="3">
    <source>
        <dbReference type="Proteomes" id="UP000002964"/>
    </source>
</evidence>
<dbReference type="eggNOG" id="COG2226">
    <property type="taxonomic scope" value="Bacteria"/>
</dbReference>
<reference evidence="3" key="1">
    <citation type="submission" date="2011-06" db="EMBL/GenBank/DDBJ databases">
        <authorList>
            <consortium name="US DOE Joint Genome Institute (JGI-PGF)"/>
            <person name="Lucas S."/>
            <person name="Han J."/>
            <person name="Lapidus A."/>
            <person name="Cheng J.-F."/>
            <person name="Goodwin L."/>
            <person name="Pitluck S."/>
            <person name="Peters L."/>
            <person name="Land M.L."/>
            <person name="Hauser L."/>
            <person name="Vogl K."/>
            <person name="Liu Z."/>
            <person name="Overmann J."/>
            <person name="Frigaard N.-U."/>
            <person name="Bryant D.A."/>
            <person name="Woyke T.J."/>
        </authorList>
    </citation>
    <scope>NUCLEOTIDE SEQUENCE [LARGE SCALE GENOMIC DNA]</scope>
    <source>
        <strain evidence="3">970</strain>
    </source>
</reference>
<protein>
    <submittedName>
        <fullName evidence="2">Methylase involved in ubiquinone/menaquinone biosynthesis</fullName>
    </submittedName>
</protein>
<dbReference type="HOGENOM" id="CLU_099766_0_0_6"/>
<dbReference type="AlphaFoldDB" id="H8YX53"/>
<keyword evidence="2" id="KW-0489">Methyltransferase</keyword>
<keyword evidence="2" id="KW-0808">Transferase</keyword>
<dbReference type="Gene3D" id="3.40.50.150">
    <property type="entry name" value="Vaccinia Virus protein VP39"/>
    <property type="match status" value="1"/>
</dbReference>
<gene>
    <name evidence="2" type="ORF">Thi970DRAFT_00678</name>
</gene>
<keyword evidence="3" id="KW-1185">Reference proteome</keyword>
<name>H8YX53_9GAMM</name>
<dbReference type="STRING" id="631362.Thi970DRAFT_00678"/>
<feature type="domain" description="Methyltransferase" evidence="1">
    <location>
        <begin position="53"/>
        <end position="134"/>
    </location>
</feature>
<evidence type="ECO:0000259" key="1">
    <source>
        <dbReference type="Pfam" id="PF13649"/>
    </source>
</evidence>
<evidence type="ECO:0000313" key="2">
    <source>
        <dbReference type="EMBL" id="EIC23029.1"/>
    </source>
</evidence>
<dbReference type="GO" id="GO:0032259">
    <property type="term" value="P:methylation"/>
    <property type="evidence" value="ECO:0007669"/>
    <property type="project" value="UniProtKB-KW"/>
</dbReference>
<dbReference type="OrthoDB" id="9800454at2"/>
<proteinExistence type="predicted"/>
<accession>H8YX53</accession>
<dbReference type="Proteomes" id="UP000002964">
    <property type="component" value="Unassembled WGS sequence"/>
</dbReference>
<dbReference type="EMBL" id="JH603168">
    <property type="protein sequence ID" value="EIC23029.1"/>
    <property type="molecule type" value="Genomic_DNA"/>
</dbReference>
<dbReference type="InterPro" id="IPR029063">
    <property type="entry name" value="SAM-dependent_MTases_sf"/>
</dbReference>
<dbReference type="GO" id="GO:0008168">
    <property type="term" value="F:methyltransferase activity"/>
    <property type="evidence" value="ECO:0007669"/>
    <property type="project" value="UniProtKB-KW"/>
</dbReference>
<organism evidence="2 3">
    <name type="scientific">Thiorhodovibrio frisius</name>
    <dbReference type="NCBI Taxonomy" id="631362"/>
    <lineage>
        <taxon>Bacteria</taxon>
        <taxon>Pseudomonadati</taxon>
        <taxon>Pseudomonadota</taxon>
        <taxon>Gammaproteobacteria</taxon>
        <taxon>Chromatiales</taxon>
        <taxon>Chromatiaceae</taxon>
        <taxon>Thiorhodovibrio</taxon>
    </lineage>
</organism>
<keyword evidence="2" id="KW-0830">Ubiquinone</keyword>
<sequence length="208" mass="23582">MPRVDTQEFYQEAIDQHGTTAEGVHWNSRHTQECRFEALRALLPEDISRLTLVDVGCGFGDLHRYLARDNDLPGRYIGLDTLQSMVTVARERTGEDIRLLDALTDPLPAADYYLCSGAMNTLTKYETFCFIERCFAASEQGFVFNLLRGTDDSEIFNCRHPDEIRQWAEQLGAEVSFREGYLYGDFSVAMMPAIISRSNAHGPSHSEE</sequence>
<dbReference type="Pfam" id="PF13649">
    <property type="entry name" value="Methyltransf_25"/>
    <property type="match status" value="1"/>
</dbReference>
<reference evidence="2 3" key="2">
    <citation type="submission" date="2011-11" db="EMBL/GenBank/DDBJ databases">
        <authorList>
            <consortium name="US DOE Joint Genome Institute"/>
            <person name="Lucas S."/>
            <person name="Han J."/>
            <person name="Lapidus A."/>
            <person name="Cheng J.-F."/>
            <person name="Goodwin L."/>
            <person name="Pitluck S."/>
            <person name="Peters L."/>
            <person name="Ovchinnikova G."/>
            <person name="Zhang X."/>
            <person name="Detter J.C."/>
            <person name="Han C."/>
            <person name="Tapia R."/>
            <person name="Land M."/>
            <person name="Hauser L."/>
            <person name="Kyrpides N."/>
            <person name="Ivanova N."/>
            <person name="Pagani I."/>
            <person name="Vogl K."/>
            <person name="Liu Z."/>
            <person name="Overmann J."/>
            <person name="Frigaard N.-U."/>
            <person name="Bryant D."/>
            <person name="Woyke T."/>
        </authorList>
    </citation>
    <scope>NUCLEOTIDE SEQUENCE [LARGE SCALE GENOMIC DNA]</scope>
    <source>
        <strain evidence="2 3">970</strain>
    </source>
</reference>